<dbReference type="PRINTS" id="PR00363">
    <property type="entry name" value="CYTOCHROMEB5"/>
</dbReference>
<keyword evidence="4 13" id="KW-0812">Transmembrane</keyword>
<evidence type="ECO:0000256" key="13">
    <source>
        <dbReference type="RuleBase" id="RU362121"/>
    </source>
</evidence>
<evidence type="ECO:0000313" key="16">
    <source>
        <dbReference type="EMBL" id="EPE25591.1"/>
    </source>
</evidence>
<dbReference type="Pfam" id="PF00173">
    <property type="entry name" value="Cyt-b5"/>
    <property type="match status" value="1"/>
</dbReference>
<dbReference type="GeneID" id="19460561"/>
<evidence type="ECO:0000256" key="4">
    <source>
        <dbReference type="ARBA" id="ARBA00022692"/>
    </source>
</evidence>
<dbReference type="InterPro" id="IPR036400">
    <property type="entry name" value="Cyt_B5-like_heme/steroid_sf"/>
</dbReference>
<dbReference type="HOGENOM" id="CLU_102602_3_2_1"/>
<keyword evidence="13" id="KW-1133">Transmembrane helix</keyword>
<evidence type="ECO:0000256" key="10">
    <source>
        <dbReference type="ARBA" id="ARBA00023136"/>
    </source>
</evidence>
<organism evidence="16 17">
    <name type="scientific">Glarea lozoyensis (strain ATCC 20868 / MF5171)</name>
    <dbReference type="NCBI Taxonomy" id="1116229"/>
    <lineage>
        <taxon>Eukaryota</taxon>
        <taxon>Fungi</taxon>
        <taxon>Dikarya</taxon>
        <taxon>Ascomycota</taxon>
        <taxon>Pezizomycotina</taxon>
        <taxon>Leotiomycetes</taxon>
        <taxon>Helotiales</taxon>
        <taxon>Helotiaceae</taxon>
        <taxon>Glarea</taxon>
    </lineage>
</organism>
<dbReference type="EMBL" id="KE145371">
    <property type="protein sequence ID" value="EPE25591.1"/>
    <property type="molecule type" value="Genomic_DNA"/>
</dbReference>
<proteinExistence type="inferred from homology"/>
<evidence type="ECO:0000256" key="11">
    <source>
        <dbReference type="ARBA" id="ARBA00037877"/>
    </source>
</evidence>
<dbReference type="SUPFAM" id="SSF55856">
    <property type="entry name" value="Cytochrome b5-like heme/steroid binding domain"/>
    <property type="match status" value="1"/>
</dbReference>
<dbReference type="PROSITE" id="PS50255">
    <property type="entry name" value="CYTOCHROME_B5_2"/>
    <property type="match status" value="1"/>
</dbReference>
<comment type="similarity">
    <text evidence="12 13">Belongs to the cytochrome b5 family.</text>
</comment>
<dbReference type="GO" id="GO:0046872">
    <property type="term" value="F:metal ion binding"/>
    <property type="evidence" value="ECO:0007669"/>
    <property type="project" value="UniProtKB-UniRule"/>
</dbReference>
<evidence type="ECO:0000256" key="3">
    <source>
        <dbReference type="ARBA" id="ARBA00022617"/>
    </source>
</evidence>
<evidence type="ECO:0000256" key="14">
    <source>
        <dbReference type="SAM" id="MobiDB-lite"/>
    </source>
</evidence>
<evidence type="ECO:0000256" key="12">
    <source>
        <dbReference type="ARBA" id="ARBA00038168"/>
    </source>
</evidence>
<dbReference type="OrthoDB" id="260519at2759"/>
<dbReference type="Gene3D" id="3.10.120.10">
    <property type="entry name" value="Cytochrome b5-like heme/steroid binding domain"/>
    <property type="match status" value="1"/>
</dbReference>
<dbReference type="KEGG" id="glz:GLAREA_01503"/>
<feature type="compositionally biased region" description="Low complexity" evidence="14">
    <location>
        <begin position="91"/>
        <end position="102"/>
    </location>
</feature>
<keyword evidence="9 13" id="KW-0408">Iron</keyword>
<keyword evidence="6" id="KW-0256">Endoplasmic reticulum</keyword>
<evidence type="ECO:0000256" key="2">
    <source>
        <dbReference type="ARBA" id="ARBA00022448"/>
    </source>
</evidence>
<feature type="compositionally biased region" description="Basic and acidic residues" evidence="14">
    <location>
        <begin position="79"/>
        <end position="88"/>
    </location>
</feature>
<accession>S3D0M5</accession>
<dbReference type="FunFam" id="3.10.120.10:FF:000002">
    <property type="entry name" value="Cytochrome b5 type B"/>
    <property type="match status" value="1"/>
</dbReference>
<dbReference type="STRING" id="1116229.S3D0M5"/>
<name>S3D0M5_GLAL2</name>
<keyword evidence="2" id="KW-0813">Transport</keyword>
<sequence>MSEGKVYTYADVASHSGKKDLFMVIHDKVYDATAFVDEHPGGEEVLLDVGGQDATEAFEDVGHSDEAREILDGLLKGDLKRVEGDPKPKVSAPTSSSSATATDGGMGLGLYAVVLVGAVAAFGVYKYMQSQEGNA</sequence>
<dbReference type="InterPro" id="IPR050668">
    <property type="entry name" value="Cytochrome_b5"/>
</dbReference>
<evidence type="ECO:0000256" key="1">
    <source>
        <dbReference type="ARBA" id="ARBA00004131"/>
    </source>
</evidence>
<keyword evidence="7" id="KW-0492">Microsome</keyword>
<dbReference type="GO" id="GO:0016126">
    <property type="term" value="P:sterol biosynthetic process"/>
    <property type="evidence" value="ECO:0007669"/>
    <property type="project" value="TreeGrafter"/>
</dbReference>
<dbReference type="InterPro" id="IPR001199">
    <property type="entry name" value="Cyt_B5-like_heme/steroid-bd"/>
</dbReference>
<evidence type="ECO:0000256" key="7">
    <source>
        <dbReference type="ARBA" id="ARBA00022848"/>
    </source>
</evidence>
<evidence type="ECO:0000256" key="8">
    <source>
        <dbReference type="ARBA" id="ARBA00022982"/>
    </source>
</evidence>
<evidence type="ECO:0000259" key="15">
    <source>
        <dbReference type="PROSITE" id="PS50255"/>
    </source>
</evidence>
<evidence type="ECO:0000313" key="17">
    <source>
        <dbReference type="Proteomes" id="UP000016922"/>
    </source>
</evidence>
<dbReference type="AlphaFoldDB" id="S3D0M5"/>
<dbReference type="InterPro" id="IPR018506">
    <property type="entry name" value="Cyt_B5_heme-BS"/>
</dbReference>
<protein>
    <submittedName>
        <fullName evidence="16">Cytochrome b5-like heme/steroid binding protein</fullName>
    </submittedName>
</protein>
<keyword evidence="17" id="KW-1185">Reference proteome</keyword>
<evidence type="ECO:0000256" key="5">
    <source>
        <dbReference type="ARBA" id="ARBA00022723"/>
    </source>
</evidence>
<feature type="region of interest" description="Disordered" evidence="14">
    <location>
        <begin position="79"/>
        <end position="105"/>
    </location>
</feature>
<reference evidence="16 17" key="1">
    <citation type="journal article" date="2013" name="BMC Genomics">
        <title>Genomics-driven discovery of the pneumocandin biosynthetic gene cluster in the fungus Glarea lozoyensis.</title>
        <authorList>
            <person name="Chen L."/>
            <person name="Yue Q."/>
            <person name="Zhang X."/>
            <person name="Xiang M."/>
            <person name="Wang C."/>
            <person name="Li S."/>
            <person name="Che Y."/>
            <person name="Ortiz-Lopez F.J."/>
            <person name="Bills G.F."/>
            <person name="Liu X."/>
            <person name="An Z."/>
        </authorList>
    </citation>
    <scope>NUCLEOTIDE SEQUENCE [LARGE SCALE GENOMIC DNA]</scope>
    <source>
        <strain evidence="17">ATCC 20868 / MF5171</strain>
    </source>
</reference>
<evidence type="ECO:0000256" key="6">
    <source>
        <dbReference type="ARBA" id="ARBA00022824"/>
    </source>
</evidence>
<dbReference type="PANTHER" id="PTHR19359">
    <property type="entry name" value="CYTOCHROME B5"/>
    <property type="match status" value="1"/>
</dbReference>
<dbReference type="Proteomes" id="UP000016922">
    <property type="component" value="Unassembled WGS sequence"/>
</dbReference>
<dbReference type="GO" id="GO:0020037">
    <property type="term" value="F:heme binding"/>
    <property type="evidence" value="ECO:0007669"/>
    <property type="project" value="UniProtKB-UniRule"/>
</dbReference>
<dbReference type="RefSeq" id="XP_008086910.1">
    <property type="nucleotide sequence ID" value="XM_008088719.1"/>
</dbReference>
<feature type="transmembrane region" description="Helical" evidence="13">
    <location>
        <begin position="108"/>
        <end position="128"/>
    </location>
</feature>
<dbReference type="OMA" id="KEFTMQD"/>
<gene>
    <name evidence="16" type="ORF">GLAREA_01503</name>
</gene>
<keyword evidence="3 13" id="KW-0349">Heme</keyword>
<dbReference type="PANTHER" id="PTHR19359:SF150">
    <property type="entry name" value="CYTOCHROME B5"/>
    <property type="match status" value="1"/>
</dbReference>
<keyword evidence="5 13" id="KW-0479">Metal-binding</keyword>
<dbReference type="PROSITE" id="PS00191">
    <property type="entry name" value="CYTOCHROME_B5_1"/>
    <property type="match status" value="1"/>
</dbReference>
<keyword evidence="10 13" id="KW-0472">Membrane</keyword>
<dbReference type="GO" id="GO:0005789">
    <property type="term" value="C:endoplasmic reticulum membrane"/>
    <property type="evidence" value="ECO:0007669"/>
    <property type="project" value="UniProtKB-SubCell"/>
</dbReference>
<keyword evidence="8" id="KW-0249">Electron transport</keyword>
<comment type="subcellular location">
    <subcellularLocation>
        <location evidence="1">Endoplasmic reticulum membrane</location>
        <topology evidence="1">Single-pass membrane protein</topology>
        <orientation evidence="1">Cytoplasmic side</orientation>
    </subcellularLocation>
    <subcellularLocation>
        <location evidence="11">Microsome membrane</location>
        <topology evidence="11">Single-pass membrane protein</topology>
        <orientation evidence="11">Cytoplasmic side</orientation>
    </subcellularLocation>
</comment>
<feature type="domain" description="Cytochrome b5 heme-binding" evidence="15">
    <location>
        <begin position="4"/>
        <end position="80"/>
    </location>
</feature>
<dbReference type="SMART" id="SM01117">
    <property type="entry name" value="Cyt-b5"/>
    <property type="match status" value="1"/>
</dbReference>
<dbReference type="eggNOG" id="KOG0537">
    <property type="taxonomic scope" value="Eukaryota"/>
</dbReference>
<evidence type="ECO:0000256" key="9">
    <source>
        <dbReference type="ARBA" id="ARBA00023004"/>
    </source>
</evidence>